<sequence length="280" mass="30228">MSDVIKEMREECAQDMWQAKLRSTAVDMLAGCASDIRAIGFTVDVSRPGGMLALCFDPDAAPRGVTPPLGDQDSAVEVPELEVVDLDDEAYPVPEKTQDPKPAPKPAAVQPPATLPWTDRDRERVLDMLARGRGRDEIAQELGRDHKQIANLAFRKKGEIKARRAAIQGRAPAPAPVAQEVMPAADAASVPDRGDVAVSGAERAIWDHLETLPKGAWTPARDLALAEGLARGDGTPGVAEVLEVGREDVITRWCYINTARGDLDHQAALLRVLRWRAGAS</sequence>
<reference evidence="2 3" key="1">
    <citation type="submission" date="2019-03" db="EMBL/GenBank/DDBJ databases">
        <authorList>
            <person name="Zhang S."/>
        </authorList>
    </citation>
    <scope>NUCLEOTIDE SEQUENCE [LARGE SCALE GENOMIC DNA]</scope>
    <source>
        <strain evidence="2 3">S4J41</strain>
    </source>
</reference>
<name>A0A4R5EIE2_9RHOB</name>
<dbReference type="RefSeq" id="WP_132831424.1">
    <property type="nucleotide sequence ID" value="NZ_SMFP01000022.1"/>
</dbReference>
<gene>
    <name evidence="2" type="ORF">E1B25_20355</name>
</gene>
<proteinExistence type="predicted"/>
<dbReference type="AlphaFoldDB" id="A0A4R5EIE2"/>
<accession>A0A4R5EIE2</accession>
<evidence type="ECO:0008006" key="4">
    <source>
        <dbReference type="Google" id="ProtNLM"/>
    </source>
</evidence>
<organism evidence="2 3">
    <name type="scientific">Antarcticimicrobium sediminis</name>
    <dbReference type="NCBI Taxonomy" id="2546227"/>
    <lineage>
        <taxon>Bacteria</taxon>
        <taxon>Pseudomonadati</taxon>
        <taxon>Pseudomonadota</taxon>
        <taxon>Alphaproteobacteria</taxon>
        <taxon>Rhodobacterales</taxon>
        <taxon>Paracoccaceae</taxon>
        <taxon>Antarcticimicrobium</taxon>
    </lineage>
</organism>
<protein>
    <recommendedName>
        <fullName evidence="4">GcrA cell cycle regulator</fullName>
    </recommendedName>
</protein>
<evidence type="ECO:0000313" key="2">
    <source>
        <dbReference type="EMBL" id="TDE34144.1"/>
    </source>
</evidence>
<evidence type="ECO:0000256" key="1">
    <source>
        <dbReference type="SAM" id="MobiDB-lite"/>
    </source>
</evidence>
<dbReference type="OrthoDB" id="7691598at2"/>
<keyword evidence="3" id="KW-1185">Reference proteome</keyword>
<dbReference type="EMBL" id="SMFP01000022">
    <property type="protein sequence ID" value="TDE34144.1"/>
    <property type="molecule type" value="Genomic_DNA"/>
</dbReference>
<dbReference type="Proteomes" id="UP000294662">
    <property type="component" value="Unassembled WGS sequence"/>
</dbReference>
<feature type="region of interest" description="Disordered" evidence="1">
    <location>
        <begin position="87"/>
        <end position="115"/>
    </location>
</feature>
<evidence type="ECO:0000313" key="3">
    <source>
        <dbReference type="Proteomes" id="UP000294662"/>
    </source>
</evidence>
<comment type="caution">
    <text evidence="2">The sequence shown here is derived from an EMBL/GenBank/DDBJ whole genome shotgun (WGS) entry which is preliminary data.</text>
</comment>